<dbReference type="Pfam" id="PF00724">
    <property type="entry name" value="Oxidored_FMN"/>
    <property type="match status" value="1"/>
</dbReference>
<dbReference type="CDD" id="cd04735">
    <property type="entry name" value="OYE_like_4_FMN"/>
    <property type="match status" value="1"/>
</dbReference>
<keyword evidence="2" id="KW-0560">Oxidoreductase</keyword>
<feature type="domain" description="NADH:flavin oxidoreductase/NADH oxidase N-terminal" evidence="3">
    <location>
        <begin position="11"/>
        <end position="343"/>
    </location>
</feature>
<name>A0A7T8IPS3_9GAMM</name>
<evidence type="ECO:0000256" key="2">
    <source>
        <dbReference type="ARBA" id="ARBA00023002"/>
    </source>
</evidence>
<reference evidence="4" key="1">
    <citation type="submission" date="2018-09" db="EMBL/GenBank/DDBJ databases">
        <title>Genome sequencing and analysis.</title>
        <authorList>
            <person name="Huang Y.-T."/>
        </authorList>
    </citation>
    <scope>NUCLEOTIDE SEQUENCE</scope>
    <source>
        <strain evidence="4">HIDE</strain>
    </source>
</reference>
<dbReference type="PANTHER" id="PTHR43656:SF2">
    <property type="entry name" value="BINDING OXIDOREDUCTASE, PUTATIVE (AFU_ORTHOLOGUE AFUA_2G08260)-RELATED"/>
    <property type="match status" value="1"/>
</dbReference>
<dbReference type="InterPro" id="IPR051799">
    <property type="entry name" value="NADH_flavin_oxidoreductase"/>
</dbReference>
<sequence length="388" mass="42226">MTEKYLDACLQPLTFTNGITLRNRIVMAPMTTWSANPDGTVSDQELAYYRHRTNGVGMVITGCTHVMANGIGFTDEFAAHDDSFIPSLRSLAQAAKSGGAPAILQIFHAGNKAIPGLVPDGKIVSASALKTPGGSFNKGEVVSQALTQEEILQVIHAFGETTRRAIEAGFDGVELHGAHGFLIQNFFSPLYNQRTDDWGGSLENRMRFPLALVAEVRRVIDTHAKQPFLLGYRISPEESVEAGLRIADSLMLIDHLIDHEVDYIHASLMDILNSRPIDAITDQLTAEVITRHVADRVPVIAAGKVRVPSEAEEALSLGLSLVAVGKGLVMNPQWVELAQHQRVSEIDTELSSSKVSEIVIPDKLWGVIDASRGNGWFPLREEDSVSTT</sequence>
<organism evidence="4">
    <name type="scientific">Shewanella algae</name>
    <dbReference type="NCBI Taxonomy" id="38313"/>
    <lineage>
        <taxon>Bacteria</taxon>
        <taxon>Pseudomonadati</taxon>
        <taxon>Pseudomonadota</taxon>
        <taxon>Gammaproteobacteria</taxon>
        <taxon>Alteromonadales</taxon>
        <taxon>Shewanellaceae</taxon>
        <taxon>Shewanella</taxon>
    </lineage>
</organism>
<dbReference type="Gene3D" id="3.20.20.70">
    <property type="entry name" value="Aldolase class I"/>
    <property type="match status" value="1"/>
</dbReference>
<proteinExistence type="predicted"/>
<keyword evidence="1" id="KW-0285">Flavoprotein</keyword>
<dbReference type="InterPro" id="IPR013785">
    <property type="entry name" value="Aldolase_TIM"/>
</dbReference>
<evidence type="ECO:0000256" key="1">
    <source>
        <dbReference type="ARBA" id="ARBA00022630"/>
    </source>
</evidence>
<dbReference type="GO" id="GO:0016491">
    <property type="term" value="F:oxidoreductase activity"/>
    <property type="evidence" value="ECO:0007669"/>
    <property type="project" value="UniProtKB-KW"/>
</dbReference>
<evidence type="ECO:0000259" key="3">
    <source>
        <dbReference type="Pfam" id="PF00724"/>
    </source>
</evidence>
<accession>A0A7T8IPS3</accession>
<dbReference type="PANTHER" id="PTHR43656">
    <property type="entry name" value="BINDING OXIDOREDUCTASE, PUTATIVE (AFU_ORTHOLOGUE AFUA_2G08260)-RELATED"/>
    <property type="match status" value="1"/>
</dbReference>
<dbReference type="AlphaFoldDB" id="A0A7T8IPS3"/>
<dbReference type="SUPFAM" id="SSF51395">
    <property type="entry name" value="FMN-linked oxidoreductases"/>
    <property type="match status" value="1"/>
</dbReference>
<dbReference type="GO" id="GO:0010181">
    <property type="term" value="F:FMN binding"/>
    <property type="evidence" value="ECO:0007669"/>
    <property type="project" value="InterPro"/>
</dbReference>
<gene>
    <name evidence="4" type="ORF">D7032_10825</name>
</gene>
<dbReference type="EMBL" id="CP032664">
    <property type="protein sequence ID" value="QQO83707.1"/>
    <property type="molecule type" value="Genomic_DNA"/>
</dbReference>
<evidence type="ECO:0000313" key="4">
    <source>
        <dbReference type="EMBL" id="QQO83707.1"/>
    </source>
</evidence>
<protein>
    <submittedName>
        <fullName evidence="4">NADH-dependent flavin oxidoreductase</fullName>
    </submittedName>
</protein>
<dbReference type="RefSeq" id="WP_101058787.1">
    <property type="nucleotide sequence ID" value="NZ_AP024615.1"/>
</dbReference>
<dbReference type="InterPro" id="IPR001155">
    <property type="entry name" value="OxRdtase_FMN_N"/>
</dbReference>